<keyword evidence="1" id="KW-0472">Membrane</keyword>
<feature type="transmembrane region" description="Helical" evidence="1">
    <location>
        <begin position="47"/>
        <end position="72"/>
    </location>
</feature>
<keyword evidence="1" id="KW-1133">Transmembrane helix</keyword>
<dbReference type="RefSeq" id="WP_133088461.1">
    <property type="nucleotide sequence ID" value="NZ_MVOH01000009.1"/>
</dbReference>
<dbReference type="AlphaFoldDB" id="A0A2A2EFX2"/>
<evidence type="ECO:0000313" key="2">
    <source>
        <dbReference type="EMBL" id="PAU67798.1"/>
    </source>
</evidence>
<name>A0A2A2EFX2_9BIFI</name>
<accession>A0A2A2EFX2</accession>
<keyword evidence="3" id="KW-1185">Reference proteome</keyword>
<sequence length="123" mass="13070">MTRIDDPIRPTNDDVHPANATAVHVTDATGTVPSPTVVPLPPQRWNVFAVVGFVCAFLLPPVGFACSIVAFVQTKDGRACGRALAAAGIVVAVLMALVWFAVIGYLVWFAAMFVPYGAFLRAQ</sequence>
<keyword evidence="1" id="KW-0812">Transmembrane</keyword>
<dbReference type="Proteomes" id="UP000218399">
    <property type="component" value="Unassembled WGS sequence"/>
</dbReference>
<protein>
    <recommendedName>
        <fullName evidence="4">DUF4190 domain-containing protein</fullName>
    </recommendedName>
</protein>
<evidence type="ECO:0000256" key="1">
    <source>
        <dbReference type="SAM" id="Phobius"/>
    </source>
</evidence>
<organism evidence="2 3">
    <name type="scientific">Bifidobacterium criceti</name>
    <dbReference type="NCBI Taxonomy" id="1960969"/>
    <lineage>
        <taxon>Bacteria</taxon>
        <taxon>Bacillati</taxon>
        <taxon>Actinomycetota</taxon>
        <taxon>Actinomycetes</taxon>
        <taxon>Bifidobacteriales</taxon>
        <taxon>Bifidobacteriaceae</taxon>
        <taxon>Bifidobacterium</taxon>
    </lineage>
</organism>
<comment type="caution">
    <text evidence="2">The sequence shown here is derived from an EMBL/GenBank/DDBJ whole genome shotgun (WGS) entry which is preliminary data.</text>
</comment>
<proteinExistence type="predicted"/>
<gene>
    <name evidence="2" type="ORF">B1526_0953</name>
</gene>
<feature type="transmembrane region" description="Helical" evidence="1">
    <location>
        <begin position="84"/>
        <end position="111"/>
    </location>
</feature>
<evidence type="ECO:0000313" key="3">
    <source>
        <dbReference type="Proteomes" id="UP000218399"/>
    </source>
</evidence>
<dbReference type="EMBL" id="MVOH01000009">
    <property type="protein sequence ID" value="PAU67798.1"/>
    <property type="molecule type" value="Genomic_DNA"/>
</dbReference>
<evidence type="ECO:0008006" key="4">
    <source>
        <dbReference type="Google" id="ProtNLM"/>
    </source>
</evidence>
<dbReference type="OrthoDB" id="3237202at2"/>
<reference evidence="2 3" key="1">
    <citation type="journal article" date="2017" name="ISME J.">
        <title>Unveiling bifidobacterial biogeography across the mammalian branch of the tree of life.</title>
        <authorList>
            <person name="Milani C."/>
            <person name="Mangifesta M."/>
            <person name="Mancabelli L."/>
            <person name="Lugli G.A."/>
            <person name="James K."/>
            <person name="Duranti S."/>
            <person name="Turroni F."/>
            <person name="Ferrario C."/>
            <person name="Ossiprandi M.C."/>
            <person name="van Sinderen D."/>
            <person name="Ventura M."/>
        </authorList>
    </citation>
    <scope>NUCLEOTIDE SEQUENCE [LARGE SCALE GENOMIC DNA]</scope>
    <source>
        <strain evidence="3">Ham19E</strain>
    </source>
</reference>